<protein>
    <submittedName>
        <fullName evidence="2">Uncharacterized protein</fullName>
    </submittedName>
</protein>
<dbReference type="KEGG" id="vg:15010934"/>
<dbReference type="EMBL" id="HQ633071">
    <property type="protein sequence ID" value="AGH31546.1"/>
    <property type="molecule type" value="Genomic_DNA"/>
</dbReference>
<evidence type="ECO:0000256" key="1">
    <source>
        <dbReference type="SAM" id="MobiDB-lite"/>
    </source>
</evidence>
<dbReference type="GeneID" id="15010934"/>
<dbReference type="RefSeq" id="YP_007674398.1">
    <property type="nucleotide sequence ID" value="NC_020851.1"/>
</dbReference>
<gene>
    <name evidence="2" type="ORF">SWZG_00033</name>
</gene>
<reference evidence="2 3" key="1">
    <citation type="submission" date="2010-10" db="EMBL/GenBank/DDBJ databases">
        <title>The Genome Sequence of Synechococcus phage S-SKS1.</title>
        <authorList>
            <consortium name="The Broad Institute Genome Sequencing Platform"/>
            <person name="Henn M.R."/>
            <person name="Clokie M."/>
            <person name="Levin J."/>
            <person name="Malboeuf C."/>
            <person name="Casali M."/>
            <person name="Russ C."/>
            <person name="Lennon N."/>
            <person name="Chapman S.B."/>
            <person name="Erlich R."/>
            <person name="Young S.K."/>
            <person name="Yandava C."/>
            <person name="Zeng Q."/>
            <person name="Alvarado L."/>
            <person name="Anderson S."/>
            <person name="Berlin A."/>
            <person name="Chen Z."/>
            <person name="Freedman E."/>
            <person name="Gellesch M."/>
            <person name="Goldberg J."/>
            <person name="Green L."/>
            <person name="Griggs A."/>
            <person name="Gujja S."/>
            <person name="Heilman E.R."/>
            <person name="Heiman D."/>
            <person name="Hollinger A."/>
            <person name="Howarth C."/>
            <person name="Larson L."/>
            <person name="Mehta T."/>
            <person name="Pearson M."/>
            <person name="Roberts A."/>
            <person name="Ryan E."/>
            <person name="Saif S."/>
            <person name="Shea T."/>
            <person name="Shenoy N."/>
            <person name="Sisk P."/>
            <person name="Stolte C."/>
            <person name="Sykes S."/>
            <person name="White J."/>
            <person name="Haas B."/>
            <person name="Nusbaum C."/>
            <person name="Birren B."/>
        </authorList>
    </citation>
    <scope>NUCLEOTIDE SEQUENCE [LARGE SCALE GENOMIC DNA]</scope>
</reference>
<sequence length="94" mass="10739">MDAPSVYEQVSSLAQKYGWEEGDNIVVEMAGTQVSGIDVGEVYNKKWQSPIGTRKYNKEAFIVIKNLSRDPWTPSQPMDREHKPQHSYEPVKNV</sequence>
<keyword evidence="3" id="KW-1185">Reference proteome</keyword>
<evidence type="ECO:0000313" key="3">
    <source>
        <dbReference type="Proteomes" id="UP000201252"/>
    </source>
</evidence>
<organism evidence="2 3">
    <name type="scientific">Synechococcus phage S-SKS1</name>
    <dbReference type="NCBI Taxonomy" id="754042"/>
    <lineage>
        <taxon>Viruses</taxon>
        <taxon>Duplodnaviria</taxon>
        <taxon>Heunggongvirae</taxon>
        <taxon>Uroviricota</taxon>
        <taxon>Caudoviricetes</taxon>
        <taxon>Llyrvirus</taxon>
        <taxon>Llyrvirus SSKS1</taxon>
    </lineage>
</organism>
<feature type="region of interest" description="Disordered" evidence="1">
    <location>
        <begin position="69"/>
        <end position="94"/>
    </location>
</feature>
<accession>M4QP90</accession>
<evidence type="ECO:0000313" key="2">
    <source>
        <dbReference type="EMBL" id="AGH31546.1"/>
    </source>
</evidence>
<proteinExistence type="predicted"/>
<name>M4QP90_9CAUD</name>
<dbReference type="OrthoDB" id="16649at10239"/>
<dbReference type="Proteomes" id="UP000201252">
    <property type="component" value="Segment"/>
</dbReference>